<keyword evidence="3" id="KW-1185">Reference proteome</keyword>
<name>A0A1U7HYQ3_9CHRO</name>
<evidence type="ECO:0000313" key="2">
    <source>
        <dbReference type="EMBL" id="OKH28757.1"/>
    </source>
</evidence>
<comment type="caution">
    <text evidence="2">The sequence shown here is derived from an EMBL/GenBank/DDBJ whole genome shotgun (WGS) entry which is preliminary data.</text>
</comment>
<proteinExistence type="predicted"/>
<dbReference type="STRING" id="247279.NIES1031_02320"/>
<accession>A0A1U7HYQ3</accession>
<dbReference type="OrthoDB" id="32974at2"/>
<reference evidence="2 3" key="1">
    <citation type="submission" date="2016-11" db="EMBL/GenBank/DDBJ databases">
        <title>Draft Genome Sequences of Nine Cyanobacterial Strains from Diverse Habitats.</title>
        <authorList>
            <person name="Zhu T."/>
            <person name="Hou S."/>
            <person name="Lu X."/>
            <person name="Hess W.R."/>
        </authorList>
    </citation>
    <scope>NUCLEOTIDE SEQUENCE [LARGE SCALE GENOMIC DNA]</scope>
    <source>
        <strain evidence="2 3">5.2 s.c.1</strain>
    </source>
</reference>
<protein>
    <submittedName>
        <fullName evidence="2">Twitching motility protein PilT</fullName>
    </submittedName>
</protein>
<organism evidence="2 3">
    <name type="scientific">Chroogloeocystis siderophila 5.2 s.c.1</name>
    <dbReference type="NCBI Taxonomy" id="247279"/>
    <lineage>
        <taxon>Bacteria</taxon>
        <taxon>Bacillati</taxon>
        <taxon>Cyanobacteriota</taxon>
        <taxon>Cyanophyceae</taxon>
        <taxon>Oscillatoriophycideae</taxon>
        <taxon>Chroococcales</taxon>
        <taxon>Chroococcaceae</taxon>
        <taxon>Chroogloeocystis</taxon>
    </lineage>
</organism>
<dbReference type="Gene3D" id="3.40.50.1010">
    <property type="entry name" value="5'-nuclease"/>
    <property type="match status" value="1"/>
</dbReference>
<evidence type="ECO:0000313" key="3">
    <source>
        <dbReference type="Proteomes" id="UP000185984"/>
    </source>
</evidence>
<dbReference type="AlphaFoldDB" id="A0A1U7HYQ3"/>
<evidence type="ECO:0000259" key="1">
    <source>
        <dbReference type="Pfam" id="PF01850"/>
    </source>
</evidence>
<dbReference type="CDD" id="cd18683">
    <property type="entry name" value="PIN_VapC-like"/>
    <property type="match status" value="1"/>
</dbReference>
<dbReference type="InterPro" id="IPR002716">
    <property type="entry name" value="PIN_dom"/>
</dbReference>
<dbReference type="Proteomes" id="UP000185984">
    <property type="component" value="Unassembled WGS sequence"/>
</dbReference>
<sequence length="117" mass="13501">MLAVDTNTFVRLLTQDDEPQYDKSLQIFQKQDIFVPDTVLLETEWVLRFAYNFKPSEICQVFRNLLGLPNVHPTNATLIAQALRWHENSLDFADALHLAQSQSCSVLYTLDAKFAKR</sequence>
<dbReference type="InterPro" id="IPR029060">
    <property type="entry name" value="PIN-like_dom_sf"/>
</dbReference>
<dbReference type="RefSeq" id="WP_073547914.1">
    <property type="nucleotide sequence ID" value="NZ_CAWMVK010000012.1"/>
</dbReference>
<dbReference type="Pfam" id="PF01850">
    <property type="entry name" value="PIN"/>
    <property type="match status" value="1"/>
</dbReference>
<dbReference type="EMBL" id="MRCC01000002">
    <property type="protein sequence ID" value="OKH28757.1"/>
    <property type="molecule type" value="Genomic_DNA"/>
</dbReference>
<gene>
    <name evidence="2" type="ORF">NIES1031_02320</name>
</gene>
<dbReference type="SUPFAM" id="SSF88723">
    <property type="entry name" value="PIN domain-like"/>
    <property type="match status" value="1"/>
</dbReference>
<feature type="domain" description="PIN" evidence="1">
    <location>
        <begin position="4"/>
        <end position="116"/>
    </location>
</feature>